<reference evidence="2 3" key="1">
    <citation type="submission" date="2019-12" db="EMBL/GenBank/DDBJ databases">
        <authorList>
            <person name="Alioto T."/>
            <person name="Alioto T."/>
            <person name="Gomez Garrido J."/>
        </authorList>
    </citation>
    <scope>NUCLEOTIDE SEQUENCE [LARGE SCALE GENOMIC DNA]</scope>
</reference>
<gene>
    <name evidence="2" type="ORF">OLEA9_A086526</name>
</gene>
<dbReference type="Proteomes" id="UP000594638">
    <property type="component" value="Unassembled WGS sequence"/>
</dbReference>
<feature type="non-terminal residue" evidence="2">
    <location>
        <position position="1"/>
    </location>
</feature>
<evidence type="ECO:0000256" key="1">
    <source>
        <dbReference type="SAM" id="MobiDB-lite"/>
    </source>
</evidence>
<keyword evidence="3" id="KW-1185">Reference proteome</keyword>
<name>A0A8S0Q7A9_OLEEU</name>
<dbReference type="OrthoDB" id="8052804at2759"/>
<dbReference type="AlphaFoldDB" id="A0A8S0Q7A9"/>
<proteinExistence type="predicted"/>
<dbReference type="Gramene" id="OE9A086526T1">
    <property type="protein sequence ID" value="OE9A086526C1"/>
    <property type="gene ID" value="OE9A086526"/>
</dbReference>
<organism evidence="2 3">
    <name type="scientific">Olea europaea subsp. europaea</name>
    <dbReference type="NCBI Taxonomy" id="158383"/>
    <lineage>
        <taxon>Eukaryota</taxon>
        <taxon>Viridiplantae</taxon>
        <taxon>Streptophyta</taxon>
        <taxon>Embryophyta</taxon>
        <taxon>Tracheophyta</taxon>
        <taxon>Spermatophyta</taxon>
        <taxon>Magnoliopsida</taxon>
        <taxon>eudicotyledons</taxon>
        <taxon>Gunneridae</taxon>
        <taxon>Pentapetalae</taxon>
        <taxon>asterids</taxon>
        <taxon>lamiids</taxon>
        <taxon>Lamiales</taxon>
        <taxon>Oleaceae</taxon>
        <taxon>Oleeae</taxon>
        <taxon>Olea</taxon>
    </lineage>
</organism>
<comment type="caution">
    <text evidence="2">The sequence shown here is derived from an EMBL/GenBank/DDBJ whole genome shotgun (WGS) entry which is preliminary data.</text>
</comment>
<feature type="non-terminal residue" evidence="2">
    <location>
        <position position="78"/>
    </location>
</feature>
<accession>A0A8S0Q7A9</accession>
<feature type="region of interest" description="Disordered" evidence="1">
    <location>
        <begin position="1"/>
        <end position="33"/>
    </location>
</feature>
<evidence type="ECO:0000313" key="3">
    <source>
        <dbReference type="Proteomes" id="UP000594638"/>
    </source>
</evidence>
<dbReference type="EMBL" id="CACTIH010001085">
    <property type="protein sequence ID" value="CAA2962551.1"/>
    <property type="molecule type" value="Genomic_DNA"/>
</dbReference>
<protein>
    <submittedName>
        <fullName evidence="2">Uncharacterized protein</fullName>
    </submittedName>
</protein>
<evidence type="ECO:0000313" key="2">
    <source>
        <dbReference type="EMBL" id="CAA2962551.1"/>
    </source>
</evidence>
<sequence length="78" mass="8397">EAEAEMAALASQLNSRLASSEHPHHTRTSAEPSSVDLDGLFAFLSDVQQQGKPAPPHAQIMDQIGAKMNELVCDLDIE</sequence>